<dbReference type="Gene3D" id="3.30.70.1350">
    <property type="entry name" value="Cation efflux protein, cytoplasmic domain"/>
    <property type="match status" value="1"/>
</dbReference>
<dbReference type="SUPFAM" id="SSF161111">
    <property type="entry name" value="Cation efflux protein transmembrane domain-like"/>
    <property type="match status" value="1"/>
</dbReference>
<evidence type="ECO:0000256" key="6">
    <source>
        <dbReference type="ARBA" id="ARBA00023136"/>
    </source>
</evidence>
<evidence type="ECO:0000256" key="2">
    <source>
        <dbReference type="ARBA" id="ARBA00008114"/>
    </source>
</evidence>
<feature type="transmembrane region" description="Helical" evidence="7">
    <location>
        <begin position="177"/>
        <end position="197"/>
    </location>
</feature>
<keyword evidence="3" id="KW-0813">Transport</keyword>
<dbReference type="Gene3D" id="1.20.1510.10">
    <property type="entry name" value="Cation efflux protein transmembrane domain"/>
    <property type="match status" value="1"/>
</dbReference>
<dbReference type="EMBL" id="JAUSSU010000001">
    <property type="protein sequence ID" value="MDQ0110814.1"/>
    <property type="molecule type" value="Genomic_DNA"/>
</dbReference>
<evidence type="ECO:0000313" key="11">
    <source>
        <dbReference type="Proteomes" id="UP001229346"/>
    </source>
</evidence>
<name>A0ABT9TXN0_PAEHA</name>
<organism evidence="10 11">
    <name type="scientific">Paenibacillus harenae</name>
    <dbReference type="NCBI Taxonomy" id="306543"/>
    <lineage>
        <taxon>Bacteria</taxon>
        <taxon>Bacillati</taxon>
        <taxon>Bacillota</taxon>
        <taxon>Bacilli</taxon>
        <taxon>Bacillales</taxon>
        <taxon>Paenibacillaceae</taxon>
        <taxon>Paenibacillus</taxon>
    </lineage>
</organism>
<dbReference type="InterPro" id="IPR027470">
    <property type="entry name" value="Cation_efflux_CTD"/>
</dbReference>
<evidence type="ECO:0000256" key="1">
    <source>
        <dbReference type="ARBA" id="ARBA00004141"/>
    </source>
</evidence>
<dbReference type="InterPro" id="IPR050291">
    <property type="entry name" value="CDF_Transporter"/>
</dbReference>
<dbReference type="Proteomes" id="UP001229346">
    <property type="component" value="Unassembled WGS sequence"/>
</dbReference>
<reference evidence="10 11" key="1">
    <citation type="submission" date="2023-07" db="EMBL/GenBank/DDBJ databases">
        <title>Sorghum-associated microbial communities from plants grown in Nebraska, USA.</title>
        <authorList>
            <person name="Schachtman D."/>
        </authorList>
    </citation>
    <scope>NUCLEOTIDE SEQUENCE [LARGE SCALE GENOMIC DNA]</scope>
    <source>
        <strain evidence="10 11">CC482</strain>
    </source>
</reference>
<dbReference type="SUPFAM" id="SSF160240">
    <property type="entry name" value="Cation efflux protein cytoplasmic domain-like"/>
    <property type="match status" value="1"/>
</dbReference>
<gene>
    <name evidence="10" type="ORF">J2T15_000230</name>
</gene>
<evidence type="ECO:0000256" key="5">
    <source>
        <dbReference type="ARBA" id="ARBA00022989"/>
    </source>
</evidence>
<evidence type="ECO:0000256" key="7">
    <source>
        <dbReference type="SAM" id="Phobius"/>
    </source>
</evidence>
<feature type="transmembrane region" description="Helical" evidence="7">
    <location>
        <begin position="89"/>
        <end position="107"/>
    </location>
</feature>
<dbReference type="InterPro" id="IPR027469">
    <property type="entry name" value="Cation_efflux_TMD_sf"/>
</dbReference>
<evidence type="ECO:0000259" key="9">
    <source>
        <dbReference type="Pfam" id="PF16916"/>
    </source>
</evidence>
<accession>A0ABT9TXN0</accession>
<evidence type="ECO:0000256" key="4">
    <source>
        <dbReference type="ARBA" id="ARBA00022692"/>
    </source>
</evidence>
<feature type="transmembrane region" description="Helical" evidence="7">
    <location>
        <begin position="144"/>
        <end position="171"/>
    </location>
</feature>
<feature type="domain" description="Cation efflux protein transmembrane" evidence="8">
    <location>
        <begin position="18"/>
        <end position="193"/>
    </location>
</feature>
<dbReference type="PANTHER" id="PTHR43840">
    <property type="entry name" value="MITOCHONDRIAL METAL TRANSPORTER 1-RELATED"/>
    <property type="match status" value="1"/>
</dbReference>
<dbReference type="InterPro" id="IPR036837">
    <property type="entry name" value="Cation_efflux_CTD_sf"/>
</dbReference>
<comment type="similarity">
    <text evidence="2">Belongs to the cation diffusion facilitator (CDF) transporter (TC 2.A.4) family.</text>
</comment>
<evidence type="ECO:0000256" key="3">
    <source>
        <dbReference type="ARBA" id="ARBA00022448"/>
    </source>
</evidence>
<evidence type="ECO:0000313" key="10">
    <source>
        <dbReference type="EMBL" id="MDQ0110814.1"/>
    </source>
</evidence>
<keyword evidence="5 7" id="KW-1133">Transmembrane helix</keyword>
<dbReference type="Pfam" id="PF01545">
    <property type="entry name" value="Cation_efflux"/>
    <property type="match status" value="1"/>
</dbReference>
<dbReference type="Pfam" id="PF16916">
    <property type="entry name" value="ZT_dimer"/>
    <property type="match status" value="1"/>
</dbReference>
<keyword evidence="4 7" id="KW-0812">Transmembrane</keyword>
<dbReference type="InterPro" id="IPR058533">
    <property type="entry name" value="Cation_efflux_TM"/>
</dbReference>
<keyword evidence="11" id="KW-1185">Reference proteome</keyword>
<sequence length="305" mass="33045">MSTAQRYAQAEAEGWSGLWGNMLLTVVKGVMGWLTGSKALLADAFRSAAEAAGAFAALTGLRDNRKLKESKKSKPSHAQDSGKGTGARILMSVLLLIIGLEVGISAIRELVEGVAGAPHWSALAAIAAGWLFKELFSARKERHSGLYCTLAAFIGAGAAITGKALAIPALYYFDPAAALVIAVIVVFNGFQLVQAIARKDARQEAQEEDPNELMQLIQRVEGVVTVESLRAREHGHYVVADIVISVNPRITVLEGQEIAKRVKQLLMKRFLHLTDVSIYVEPYDPGYPYKSNHDPNQEQVPTLLQ</sequence>
<dbReference type="RefSeq" id="WP_307200204.1">
    <property type="nucleotide sequence ID" value="NZ_JAUSSU010000001.1"/>
</dbReference>
<comment type="subcellular location">
    <subcellularLocation>
        <location evidence="1">Membrane</location>
        <topology evidence="1">Multi-pass membrane protein</topology>
    </subcellularLocation>
</comment>
<feature type="domain" description="Cation efflux protein cytoplasmic" evidence="9">
    <location>
        <begin position="207"/>
        <end position="283"/>
    </location>
</feature>
<keyword evidence="6 7" id="KW-0472">Membrane</keyword>
<evidence type="ECO:0000259" key="8">
    <source>
        <dbReference type="Pfam" id="PF01545"/>
    </source>
</evidence>
<protein>
    <submittedName>
        <fullName evidence="10">Divalent metal cation (Fe/Co/Zn/Cd) transporter</fullName>
    </submittedName>
</protein>
<feature type="transmembrane region" description="Helical" evidence="7">
    <location>
        <begin position="113"/>
        <end position="132"/>
    </location>
</feature>
<dbReference type="PANTHER" id="PTHR43840:SF15">
    <property type="entry name" value="MITOCHONDRIAL METAL TRANSPORTER 1-RELATED"/>
    <property type="match status" value="1"/>
</dbReference>
<proteinExistence type="inferred from homology"/>
<comment type="caution">
    <text evidence="10">The sequence shown here is derived from an EMBL/GenBank/DDBJ whole genome shotgun (WGS) entry which is preliminary data.</text>
</comment>